<evidence type="ECO:0000313" key="8">
    <source>
        <dbReference type="Proteomes" id="UP000028924"/>
    </source>
</evidence>
<dbReference type="InterPro" id="IPR004480">
    <property type="entry name" value="Monothiol_GRX-rel"/>
</dbReference>
<dbReference type="InterPro" id="IPR033658">
    <property type="entry name" value="GRX_PICOT-like"/>
</dbReference>
<proteinExistence type="inferred from homology"/>
<dbReference type="GO" id="GO:0005759">
    <property type="term" value="C:mitochondrial matrix"/>
    <property type="evidence" value="ECO:0007669"/>
    <property type="project" value="TreeGrafter"/>
</dbReference>
<name>A0A087SRC0_AUXPR</name>
<keyword evidence="3" id="KW-0408">Iron</keyword>
<dbReference type="KEGG" id="apro:F751_1553"/>
<keyword evidence="4" id="KW-0411">Iron-sulfur</keyword>
<evidence type="ECO:0000256" key="4">
    <source>
        <dbReference type="ARBA" id="ARBA00023014"/>
    </source>
</evidence>
<dbReference type="InterPro" id="IPR002109">
    <property type="entry name" value="Glutaredoxin"/>
</dbReference>
<dbReference type="Gene3D" id="3.40.30.10">
    <property type="entry name" value="Glutaredoxin"/>
    <property type="match status" value="1"/>
</dbReference>
<organism evidence="7 8">
    <name type="scientific">Auxenochlorella protothecoides</name>
    <name type="common">Green microalga</name>
    <name type="synonym">Chlorella protothecoides</name>
    <dbReference type="NCBI Taxonomy" id="3075"/>
    <lineage>
        <taxon>Eukaryota</taxon>
        <taxon>Viridiplantae</taxon>
        <taxon>Chlorophyta</taxon>
        <taxon>core chlorophytes</taxon>
        <taxon>Trebouxiophyceae</taxon>
        <taxon>Chlorellales</taxon>
        <taxon>Chlorellaceae</taxon>
        <taxon>Auxenochlorella</taxon>
    </lineage>
</organism>
<dbReference type="RefSeq" id="XP_011401288.1">
    <property type="nucleotide sequence ID" value="XM_011402986.1"/>
</dbReference>
<evidence type="ECO:0000256" key="5">
    <source>
        <dbReference type="SAM" id="MobiDB-lite"/>
    </source>
</evidence>
<dbReference type="Proteomes" id="UP000028924">
    <property type="component" value="Unassembled WGS sequence"/>
</dbReference>
<dbReference type="OrthoDB" id="415696at2759"/>
<comment type="similarity">
    <text evidence="1">Belongs to the glutaredoxin family. CGFS subfamily.</text>
</comment>
<keyword evidence="2" id="KW-0479">Metal-binding</keyword>
<dbReference type="eggNOG" id="KOG0911">
    <property type="taxonomic scope" value="Eukaryota"/>
</dbReference>
<dbReference type="PROSITE" id="PS51354">
    <property type="entry name" value="GLUTAREDOXIN_2"/>
    <property type="match status" value="1"/>
</dbReference>
<sequence>MHLSCAPTLGLQAAVARRATVWTHRCTPQPPHPRLGRHVHARRPTHAVHADPQGTLQPLESTPLIQLDSPSPEESHQLDLPGVYAVYDGSDTLQFVGISRKVGISLNSHAESLPDVVRAARVLPLPDASREELTEAWKAWLQQSVDATGKIPPGNAPGPAQAAWHSRRARRPRPELRLTPGKGLQDLTVSLEELVQNVVQSHKVVAFVKGTRTSPQCGFSYKVLTLLNEAKVDYEVVDVLDEHHNPGLRETIKAFSQWPTIPQVYINGEFVGGADILEQLSGSGELVELVNPTS</sequence>
<dbReference type="CDD" id="cd03028">
    <property type="entry name" value="GRX_PICOT_like"/>
    <property type="match status" value="1"/>
</dbReference>
<dbReference type="PANTHER" id="PTHR10293">
    <property type="entry name" value="GLUTAREDOXIN FAMILY MEMBER"/>
    <property type="match status" value="1"/>
</dbReference>
<evidence type="ECO:0000259" key="6">
    <source>
        <dbReference type="Pfam" id="PF00462"/>
    </source>
</evidence>
<dbReference type="SUPFAM" id="SSF52833">
    <property type="entry name" value="Thioredoxin-like"/>
    <property type="match status" value="1"/>
</dbReference>
<dbReference type="PANTHER" id="PTHR10293:SF45">
    <property type="entry name" value="BIFUNCTIONAL MONOTHIOL GLUTAREDOXIN-S16, CHLOROPLASTIC"/>
    <property type="match status" value="1"/>
</dbReference>
<dbReference type="EMBL" id="KL662166">
    <property type="protein sequence ID" value="KFM28274.1"/>
    <property type="molecule type" value="Genomic_DNA"/>
</dbReference>
<dbReference type="GeneID" id="23612944"/>
<reference evidence="7 8" key="1">
    <citation type="journal article" date="2014" name="BMC Genomics">
        <title>Oil accumulation mechanisms of the oleaginous microalga Chlorella protothecoides revealed through its genome, transcriptomes, and proteomes.</title>
        <authorList>
            <person name="Gao C."/>
            <person name="Wang Y."/>
            <person name="Shen Y."/>
            <person name="Yan D."/>
            <person name="He X."/>
            <person name="Dai J."/>
            <person name="Wu Q."/>
        </authorList>
    </citation>
    <scope>NUCLEOTIDE SEQUENCE [LARGE SCALE GENOMIC DNA]</scope>
    <source>
        <strain evidence="7 8">0710</strain>
    </source>
</reference>
<evidence type="ECO:0000256" key="3">
    <source>
        <dbReference type="ARBA" id="ARBA00023004"/>
    </source>
</evidence>
<evidence type="ECO:0000313" key="7">
    <source>
        <dbReference type="EMBL" id="KFM28274.1"/>
    </source>
</evidence>
<dbReference type="GO" id="GO:0046872">
    <property type="term" value="F:metal ion binding"/>
    <property type="evidence" value="ECO:0007669"/>
    <property type="project" value="UniProtKB-KW"/>
</dbReference>
<keyword evidence="8" id="KW-1185">Reference proteome</keyword>
<dbReference type="STRING" id="3075.A0A087SRC0"/>
<accession>A0A087SRC0</accession>
<dbReference type="AlphaFoldDB" id="A0A087SRC0"/>
<evidence type="ECO:0000256" key="2">
    <source>
        <dbReference type="ARBA" id="ARBA00022723"/>
    </source>
</evidence>
<feature type="domain" description="Glutaredoxin" evidence="6">
    <location>
        <begin position="205"/>
        <end position="271"/>
    </location>
</feature>
<dbReference type="GO" id="GO:0051536">
    <property type="term" value="F:iron-sulfur cluster binding"/>
    <property type="evidence" value="ECO:0007669"/>
    <property type="project" value="UniProtKB-KW"/>
</dbReference>
<dbReference type="Pfam" id="PF00462">
    <property type="entry name" value="Glutaredoxin"/>
    <property type="match status" value="1"/>
</dbReference>
<dbReference type="InterPro" id="IPR036249">
    <property type="entry name" value="Thioredoxin-like_sf"/>
</dbReference>
<evidence type="ECO:0000256" key="1">
    <source>
        <dbReference type="ARBA" id="ARBA00008983"/>
    </source>
</evidence>
<gene>
    <name evidence="7" type="ORF">F751_1553</name>
</gene>
<feature type="region of interest" description="Disordered" evidence="5">
    <location>
        <begin position="150"/>
        <end position="178"/>
    </location>
</feature>
<protein>
    <submittedName>
        <fullName evidence="7">Monothiol glutaredoxin-S16, chloroplastic</fullName>
    </submittedName>
</protein>